<protein>
    <submittedName>
        <fullName evidence="2">Uncharacterized protein</fullName>
    </submittedName>
</protein>
<evidence type="ECO:0000313" key="2">
    <source>
        <dbReference type="EMBL" id="KAE9408228.1"/>
    </source>
</evidence>
<feature type="compositionally biased region" description="Polar residues" evidence="1">
    <location>
        <begin position="1"/>
        <end position="16"/>
    </location>
</feature>
<feature type="compositionally biased region" description="Basic and acidic residues" evidence="1">
    <location>
        <begin position="36"/>
        <end position="54"/>
    </location>
</feature>
<accession>A0A6A4IG38</accession>
<gene>
    <name evidence="2" type="ORF">BT96DRAFT_1013684</name>
</gene>
<evidence type="ECO:0000313" key="3">
    <source>
        <dbReference type="Proteomes" id="UP000799118"/>
    </source>
</evidence>
<evidence type="ECO:0000256" key="1">
    <source>
        <dbReference type="SAM" id="MobiDB-lite"/>
    </source>
</evidence>
<organism evidence="2 3">
    <name type="scientific">Gymnopus androsaceus JB14</name>
    <dbReference type="NCBI Taxonomy" id="1447944"/>
    <lineage>
        <taxon>Eukaryota</taxon>
        <taxon>Fungi</taxon>
        <taxon>Dikarya</taxon>
        <taxon>Basidiomycota</taxon>
        <taxon>Agaricomycotina</taxon>
        <taxon>Agaricomycetes</taxon>
        <taxon>Agaricomycetidae</taxon>
        <taxon>Agaricales</taxon>
        <taxon>Marasmiineae</taxon>
        <taxon>Omphalotaceae</taxon>
        <taxon>Gymnopus</taxon>
    </lineage>
</organism>
<dbReference type="AlphaFoldDB" id="A0A6A4IG38"/>
<dbReference type="EMBL" id="ML769392">
    <property type="protein sequence ID" value="KAE9408228.1"/>
    <property type="molecule type" value="Genomic_DNA"/>
</dbReference>
<keyword evidence="3" id="KW-1185">Reference proteome</keyword>
<feature type="compositionally biased region" description="Basic and acidic residues" evidence="1">
    <location>
        <begin position="85"/>
        <end position="118"/>
    </location>
</feature>
<dbReference type="Proteomes" id="UP000799118">
    <property type="component" value="Unassembled WGS sequence"/>
</dbReference>
<feature type="compositionally biased region" description="Low complexity" evidence="1">
    <location>
        <begin position="24"/>
        <end position="34"/>
    </location>
</feature>
<sequence length="167" mass="18354">MRKAKSLSQHSRQSAGQAEKAKAPKPVAVAPTKATKTKEKSQGPGDEKIFRGEILPRLEFVRATQGILFNPGSHAPWNSQSLEHIQARKEEGAQDSPKRARSEDEQKHRSSKRPRGEDGQESGGENCSQEKLRGKERQDHGQKVEEDLGEAASAATDEDLFGDDSVE</sequence>
<feature type="compositionally biased region" description="Acidic residues" evidence="1">
    <location>
        <begin position="156"/>
        <end position="167"/>
    </location>
</feature>
<reference evidence="2" key="1">
    <citation type="journal article" date="2019" name="Environ. Microbiol.">
        <title>Fungal ecological strategies reflected in gene transcription - a case study of two litter decomposers.</title>
        <authorList>
            <person name="Barbi F."/>
            <person name="Kohler A."/>
            <person name="Barry K."/>
            <person name="Baskaran P."/>
            <person name="Daum C."/>
            <person name="Fauchery L."/>
            <person name="Ihrmark K."/>
            <person name="Kuo A."/>
            <person name="LaButti K."/>
            <person name="Lipzen A."/>
            <person name="Morin E."/>
            <person name="Grigoriev I.V."/>
            <person name="Henrissat B."/>
            <person name="Lindahl B."/>
            <person name="Martin F."/>
        </authorList>
    </citation>
    <scope>NUCLEOTIDE SEQUENCE</scope>
    <source>
        <strain evidence="2">JB14</strain>
    </source>
</reference>
<feature type="region of interest" description="Disordered" evidence="1">
    <location>
        <begin position="1"/>
        <end position="54"/>
    </location>
</feature>
<proteinExistence type="predicted"/>
<feature type="region of interest" description="Disordered" evidence="1">
    <location>
        <begin position="69"/>
        <end position="167"/>
    </location>
</feature>
<name>A0A6A4IG38_9AGAR</name>
<feature type="compositionally biased region" description="Basic and acidic residues" evidence="1">
    <location>
        <begin position="128"/>
        <end position="146"/>
    </location>
</feature>